<evidence type="ECO:0000313" key="2">
    <source>
        <dbReference type="EMBL" id="KAJ8885692.1"/>
    </source>
</evidence>
<organism evidence="2 3">
    <name type="scientific">Dryococelus australis</name>
    <dbReference type="NCBI Taxonomy" id="614101"/>
    <lineage>
        <taxon>Eukaryota</taxon>
        <taxon>Metazoa</taxon>
        <taxon>Ecdysozoa</taxon>
        <taxon>Arthropoda</taxon>
        <taxon>Hexapoda</taxon>
        <taxon>Insecta</taxon>
        <taxon>Pterygota</taxon>
        <taxon>Neoptera</taxon>
        <taxon>Polyneoptera</taxon>
        <taxon>Phasmatodea</taxon>
        <taxon>Verophasmatodea</taxon>
        <taxon>Anareolatae</taxon>
        <taxon>Phasmatidae</taxon>
        <taxon>Eurycanthinae</taxon>
        <taxon>Dryococelus</taxon>
    </lineage>
</organism>
<keyword evidence="3" id="KW-1185">Reference proteome</keyword>
<accession>A0ABQ9HMY4</accession>
<gene>
    <name evidence="2" type="ORF">PR048_011890</name>
</gene>
<evidence type="ECO:0000313" key="3">
    <source>
        <dbReference type="Proteomes" id="UP001159363"/>
    </source>
</evidence>
<dbReference type="EMBL" id="JARBHB010000004">
    <property type="protein sequence ID" value="KAJ8885692.1"/>
    <property type="molecule type" value="Genomic_DNA"/>
</dbReference>
<dbReference type="Pfam" id="PF12017">
    <property type="entry name" value="Tnp_P_element"/>
    <property type="match status" value="1"/>
</dbReference>
<sequence>MVLEREAGDVAGSRESLAHAVPVLQLTLVCCYPLHCYYTPVHFTNDDYQRDLRAELMGEERRKLLKPEPFPNKNLPNRKETVDFVRSERLQCRSIKRKLVDKLITTKPKQLQSSDNETVLQEKYQISETESITANTEAAPPLNSKPDLHFQKEIDLLKLQILKQNKVLKSHKLQVWWKDGDIAAAITLRSISRKAYSYLRKKVGIPLPNLSTLRKWTRNVKCVPGGLEEVLTVLHAK</sequence>
<comment type="caution">
    <text evidence="2">The sequence shown here is derived from an EMBL/GenBank/DDBJ whole genome shotgun (WGS) entry which is preliminary data.</text>
</comment>
<protein>
    <recommendedName>
        <fullName evidence="1">THAP9-like helix-turn-helix domain-containing protein</fullName>
    </recommendedName>
</protein>
<proteinExistence type="predicted"/>
<reference evidence="2 3" key="1">
    <citation type="submission" date="2023-02" db="EMBL/GenBank/DDBJ databases">
        <title>LHISI_Scaffold_Assembly.</title>
        <authorList>
            <person name="Stuart O.P."/>
            <person name="Cleave R."/>
            <person name="Magrath M.J.L."/>
            <person name="Mikheyev A.S."/>
        </authorList>
    </citation>
    <scope>NUCLEOTIDE SEQUENCE [LARGE SCALE GENOMIC DNA]</scope>
    <source>
        <strain evidence="2">Daus_M_001</strain>
        <tissue evidence="2">Leg muscle</tissue>
    </source>
</reference>
<evidence type="ECO:0000259" key="1">
    <source>
        <dbReference type="Pfam" id="PF12017"/>
    </source>
</evidence>
<feature type="domain" description="THAP9-like helix-turn-helix" evidence="1">
    <location>
        <begin position="185"/>
        <end position="216"/>
    </location>
</feature>
<dbReference type="Proteomes" id="UP001159363">
    <property type="component" value="Chromosome X"/>
</dbReference>
<dbReference type="InterPro" id="IPR021896">
    <property type="entry name" value="THAP9-like_HTH"/>
</dbReference>
<name>A0ABQ9HMY4_9NEOP</name>